<dbReference type="Gene3D" id="3.30.565.10">
    <property type="entry name" value="Histidine kinase-like ATPase, C-terminal domain"/>
    <property type="match status" value="1"/>
</dbReference>
<evidence type="ECO:0000313" key="5">
    <source>
        <dbReference type="EMBL" id="SNS00829.1"/>
    </source>
</evidence>
<evidence type="ECO:0000256" key="2">
    <source>
        <dbReference type="SAM" id="MobiDB-lite"/>
    </source>
</evidence>
<dbReference type="InterPro" id="IPR036890">
    <property type="entry name" value="HATPase_C_sf"/>
</dbReference>
<feature type="domain" description="Histidine kinase/HSP90-like ATPase" evidence="3">
    <location>
        <begin position="212"/>
        <end position="325"/>
    </location>
</feature>
<evidence type="ECO:0000313" key="6">
    <source>
        <dbReference type="Proteomes" id="UP000198373"/>
    </source>
</evidence>
<evidence type="ECO:0000259" key="4">
    <source>
        <dbReference type="Pfam" id="PF14417"/>
    </source>
</evidence>
<dbReference type="OrthoDB" id="4088450at2"/>
<dbReference type="PANTHER" id="PTHR35526">
    <property type="entry name" value="ANTI-SIGMA-F FACTOR RSBW-RELATED"/>
    <property type="match status" value="1"/>
</dbReference>
<dbReference type="InterPro" id="IPR047718">
    <property type="entry name" value="RsbA-like_anti_sig"/>
</dbReference>
<dbReference type="CDD" id="cd16936">
    <property type="entry name" value="HATPase_RsbW-like"/>
    <property type="match status" value="1"/>
</dbReference>
<dbReference type="PANTHER" id="PTHR35526:SF3">
    <property type="entry name" value="ANTI-SIGMA-F FACTOR RSBW"/>
    <property type="match status" value="1"/>
</dbReference>
<dbReference type="Pfam" id="PF13581">
    <property type="entry name" value="HATPase_c_2"/>
    <property type="match status" value="1"/>
</dbReference>
<dbReference type="EMBL" id="FZOO01000001">
    <property type="protein sequence ID" value="SNS00829.1"/>
    <property type="molecule type" value="Genomic_DNA"/>
</dbReference>
<evidence type="ECO:0000259" key="3">
    <source>
        <dbReference type="Pfam" id="PF13581"/>
    </source>
</evidence>
<proteinExistence type="predicted"/>
<dbReference type="RefSeq" id="WP_089303847.1">
    <property type="nucleotide sequence ID" value="NZ_FZOO01000001.1"/>
</dbReference>
<dbReference type="InterPro" id="IPR025847">
    <property type="entry name" value="MEDS_domain"/>
</dbReference>
<keyword evidence="5" id="KW-0418">Kinase</keyword>
<gene>
    <name evidence="5" type="ORF">SAMN06893096_101325</name>
</gene>
<accession>A0A239AZ88</accession>
<reference evidence="6" key="1">
    <citation type="submission" date="2017-06" db="EMBL/GenBank/DDBJ databases">
        <authorList>
            <person name="Varghese N."/>
            <person name="Submissions S."/>
        </authorList>
    </citation>
    <scope>NUCLEOTIDE SEQUENCE [LARGE SCALE GENOMIC DNA]</scope>
    <source>
        <strain evidence="6">DSM 46839</strain>
    </source>
</reference>
<organism evidence="5 6">
    <name type="scientific">Geodermatophilus pulveris</name>
    <dbReference type="NCBI Taxonomy" id="1564159"/>
    <lineage>
        <taxon>Bacteria</taxon>
        <taxon>Bacillati</taxon>
        <taxon>Actinomycetota</taxon>
        <taxon>Actinomycetes</taxon>
        <taxon>Geodermatophilales</taxon>
        <taxon>Geodermatophilaceae</taxon>
        <taxon>Geodermatophilus</taxon>
    </lineage>
</organism>
<name>A0A239AZ88_9ACTN</name>
<dbReference type="Pfam" id="PF14417">
    <property type="entry name" value="MEDS"/>
    <property type="match status" value="1"/>
</dbReference>
<dbReference type="AlphaFoldDB" id="A0A239AZ88"/>
<protein>
    <submittedName>
        <fullName evidence="5">Anti-sigma regulatory factor (Ser/Thr protein kinase)</fullName>
    </submittedName>
</protein>
<keyword evidence="5" id="KW-0808">Transferase</keyword>
<feature type="region of interest" description="Disordered" evidence="2">
    <location>
        <begin position="1"/>
        <end position="20"/>
    </location>
</feature>
<keyword evidence="1" id="KW-0723">Serine/threonine-protein kinase</keyword>
<sequence>MHVGSCTEFDSGRSPAAGSATPGFRHDALLYDSPEQLAAVAGPFLLEGLAAGDGAVIAVSPEATPVLREAVGHHPLVLVLEQHALYRSRTPTAITTFRGLGEQAGPGRRVRVVGEVDFGTTVADRTEWQRYEAVINHAFAASPLWGLCVFDTHRLSDAVLTAARDTHPHLVTASGRAVNPDFVAPVTYLAGLPVPDEPLEHTPPALAADDVTDFIALRRRVRAHLATVGSPPDVVEDYLLALDEMTSNATRHGARPVGLRLWTAPGRLVAVISDAGPGPTDPFAGYGPAHGADLSAGGMGLWLARQLCDHVAIRHDQHGASVRLSTAWS</sequence>
<dbReference type="NCBIfam" id="NF041045">
    <property type="entry name" value="RsbA_anti_sig"/>
    <property type="match status" value="1"/>
</dbReference>
<dbReference type="Proteomes" id="UP000198373">
    <property type="component" value="Unassembled WGS sequence"/>
</dbReference>
<dbReference type="InterPro" id="IPR050267">
    <property type="entry name" value="Anti-sigma-factor_SerPK"/>
</dbReference>
<feature type="domain" description="MEDS" evidence="4">
    <location>
        <begin position="25"/>
        <end position="168"/>
    </location>
</feature>
<keyword evidence="6" id="KW-1185">Reference proteome</keyword>
<evidence type="ECO:0000256" key="1">
    <source>
        <dbReference type="ARBA" id="ARBA00022527"/>
    </source>
</evidence>
<dbReference type="GO" id="GO:0004674">
    <property type="term" value="F:protein serine/threonine kinase activity"/>
    <property type="evidence" value="ECO:0007669"/>
    <property type="project" value="UniProtKB-KW"/>
</dbReference>
<dbReference type="SUPFAM" id="SSF55874">
    <property type="entry name" value="ATPase domain of HSP90 chaperone/DNA topoisomerase II/histidine kinase"/>
    <property type="match status" value="1"/>
</dbReference>
<dbReference type="InterPro" id="IPR003594">
    <property type="entry name" value="HATPase_dom"/>
</dbReference>